<organism evidence="2 3">
    <name type="scientific">Marvinbryantia formatexigens DSM 14469</name>
    <dbReference type="NCBI Taxonomy" id="478749"/>
    <lineage>
        <taxon>Bacteria</taxon>
        <taxon>Bacillati</taxon>
        <taxon>Bacillota</taxon>
        <taxon>Clostridia</taxon>
        <taxon>Lachnospirales</taxon>
        <taxon>Lachnospiraceae</taxon>
        <taxon>Marvinbryantia</taxon>
    </lineage>
</organism>
<comment type="caution">
    <text evidence="2">The sequence shown here is derived from an EMBL/GenBank/DDBJ whole genome shotgun (WGS) entry which is preliminary data.</text>
</comment>
<protein>
    <recommendedName>
        <fullName evidence="1">UPF0246 protein BRYFOR_06638</fullName>
    </recommendedName>
</protein>
<name>C6LCY0_9FIRM</name>
<dbReference type="AlphaFoldDB" id="C6LCY0"/>
<reference evidence="2" key="1">
    <citation type="submission" date="2009-07" db="EMBL/GenBank/DDBJ databases">
        <authorList>
            <person name="Weinstock G."/>
            <person name="Sodergren E."/>
            <person name="Clifton S."/>
            <person name="Fulton L."/>
            <person name="Fulton B."/>
            <person name="Courtney L."/>
            <person name="Fronick C."/>
            <person name="Harrison M."/>
            <person name="Strong C."/>
            <person name="Farmer C."/>
            <person name="Delahaunty K."/>
            <person name="Markovic C."/>
            <person name="Hall O."/>
            <person name="Minx P."/>
            <person name="Tomlinson C."/>
            <person name="Mitreva M."/>
            <person name="Nelson J."/>
            <person name="Hou S."/>
            <person name="Wollam A."/>
            <person name="Pepin K.H."/>
            <person name="Johnson M."/>
            <person name="Bhonagiri V."/>
            <person name="Nash W.E."/>
            <person name="Warren W."/>
            <person name="Chinwalla A."/>
            <person name="Mardis E.R."/>
            <person name="Wilson R.K."/>
        </authorList>
    </citation>
    <scope>NUCLEOTIDE SEQUENCE [LARGE SCALE GENOMIC DNA]</scope>
    <source>
        <strain evidence="2">DSM 14469</strain>
    </source>
</reference>
<dbReference type="STRING" id="168384.SAMN05660368_01578"/>
<dbReference type="InterPro" id="IPR005583">
    <property type="entry name" value="YaaA"/>
</dbReference>
<sequence length="261" mass="30032">MKIIISPAKKMRVDTDTLEGHTLPEFIKETTEIMHWLQKLTYDEAKKLWGCNDGIAGLNYERLREMDLERNLTPAILSYEGIQYQYMAPTVFSDGELDYIQENLRILSGFYGVLKPMDGVVPYRLEMQAKATVNGTESLYDFWAERLYRAVLDESRIIINLASREYAKIIERYLQPEDRFLTCIFGEMQNGRVVQKGTIAKMARGEMVRYMAENRVENPEQMKAFCGLGYCFSPELSTTEVYTFLKSADKEAGSNQGGKNK</sequence>
<dbReference type="GO" id="GO:0033194">
    <property type="term" value="P:response to hydroperoxide"/>
    <property type="evidence" value="ECO:0007669"/>
    <property type="project" value="TreeGrafter"/>
</dbReference>
<evidence type="ECO:0000313" key="2">
    <source>
        <dbReference type="EMBL" id="EET61463.1"/>
    </source>
</evidence>
<keyword evidence="3" id="KW-1185">Reference proteome</keyword>
<evidence type="ECO:0000256" key="1">
    <source>
        <dbReference type="HAMAP-Rule" id="MF_00652"/>
    </source>
</evidence>
<dbReference type="Proteomes" id="UP000005561">
    <property type="component" value="Unassembled WGS sequence"/>
</dbReference>
<gene>
    <name evidence="2" type="ORF">BRYFOR_06638</name>
</gene>
<dbReference type="Pfam" id="PF03883">
    <property type="entry name" value="H2O2_YaaD"/>
    <property type="match status" value="1"/>
</dbReference>
<dbReference type="NCBIfam" id="NF002543">
    <property type="entry name" value="PRK02101.1-4"/>
    <property type="match status" value="1"/>
</dbReference>
<comment type="similarity">
    <text evidence="1">Belongs to the UPF0246 family.</text>
</comment>
<dbReference type="PANTHER" id="PTHR30283">
    <property type="entry name" value="PEROXIDE STRESS RESPONSE PROTEIN YAAA"/>
    <property type="match status" value="1"/>
</dbReference>
<dbReference type="EMBL" id="ACCL02000006">
    <property type="protein sequence ID" value="EET61463.1"/>
    <property type="molecule type" value="Genomic_DNA"/>
</dbReference>
<dbReference type="OrthoDB" id="9777133at2"/>
<dbReference type="eggNOG" id="COG3022">
    <property type="taxonomic scope" value="Bacteria"/>
</dbReference>
<proteinExistence type="inferred from homology"/>
<dbReference type="RefSeq" id="WP_006861432.1">
    <property type="nucleotide sequence ID" value="NZ_ACCL02000006.1"/>
</dbReference>
<dbReference type="GO" id="GO:0005829">
    <property type="term" value="C:cytosol"/>
    <property type="evidence" value="ECO:0007669"/>
    <property type="project" value="TreeGrafter"/>
</dbReference>
<dbReference type="PANTHER" id="PTHR30283:SF4">
    <property type="entry name" value="PEROXIDE STRESS RESISTANCE PROTEIN YAAA"/>
    <property type="match status" value="1"/>
</dbReference>
<accession>C6LCY0</accession>
<evidence type="ECO:0000313" key="3">
    <source>
        <dbReference type="Proteomes" id="UP000005561"/>
    </source>
</evidence>
<dbReference type="HAMAP" id="MF_00652">
    <property type="entry name" value="UPF0246"/>
    <property type="match status" value="1"/>
</dbReference>